<dbReference type="InterPro" id="IPR038765">
    <property type="entry name" value="Papain-like_cys_pep_sf"/>
</dbReference>
<dbReference type="SUPFAM" id="SSF54001">
    <property type="entry name" value="Cysteine proteinases"/>
    <property type="match status" value="1"/>
</dbReference>
<keyword evidence="7" id="KW-1185">Reference proteome</keyword>
<dbReference type="Pfam" id="PF18348">
    <property type="entry name" value="SH3_16"/>
    <property type="match status" value="1"/>
</dbReference>
<name>A0A937G0J6_9BACT</name>
<evidence type="ECO:0000256" key="3">
    <source>
        <dbReference type="ARBA" id="ARBA00022801"/>
    </source>
</evidence>
<accession>A0A937G0J6</accession>
<dbReference type="InterPro" id="IPR000064">
    <property type="entry name" value="NLP_P60_dom"/>
</dbReference>
<dbReference type="InterPro" id="IPR051202">
    <property type="entry name" value="Peptidase_C40"/>
</dbReference>
<gene>
    <name evidence="6" type="ORF">JMN32_18450</name>
</gene>
<evidence type="ECO:0000256" key="1">
    <source>
        <dbReference type="ARBA" id="ARBA00007074"/>
    </source>
</evidence>
<dbReference type="PANTHER" id="PTHR47053:SF1">
    <property type="entry name" value="MUREIN DD-ENDOPEPTIDASE MEPH-RELATED"/>
    <property type="match status" value="1"/>
</dbReference>
<keyword evidence="2" id="KW-0645">Protease</keyword>
<dbReference type="Gene3D" id="3.90.1720.10">
    <property type="entry name" value="endopeptidase domain like (from Nostoc punctiforme)"/>
    <property type="match status" value="1"/>
</dbReference>
<dbReference type="GO" id="GO:0008234">
    <property type="term" value="F:cysteine-type peptidase activity"/>
    <property type="evidence" value="ECO:0007669"/>
    <property type="project" value="UniProtKB-KW"/>
</dbReference>
<reference evidence="6" key="1">
    <citation type="submission" date="2021-01" db="EMBL/GenBank/DDBJ databases">
        <title>Fulvivirga kasyanovii gen. nov., sp nov., a novel member of the phylum Bacteroidetes isolated from seawater in a mussel farm.</title>
        <authorList>
            <person name="Zhao L.-H."/>
            <person name="Wang Z.-J."/>
        </authorList>
    </citation>
    <scope>NUCLEOTIDE SEQUENCE</scope>
    <source>
        <strain evidence="6">29W222</strain>
    </source>
</reference>
<organism evidence="6 7">
    <name type="scientific">Fulvivirga marina</name>
    <dbReference type="NCBI Taxonomy" id="2494733"/>
    <lineage>
        <taxon>Bacteria</taxon>
        <taxon>Pseudomonadati</taxon>
        <taxon>Bacteroidota</taxon>
        <taxon>Cytophagia</taxon>
        <taxon>Cytophagales</taxon>
        <taxon>Fulvivirgaceae</taxon>
        <taxon>Fulvivirga</taxon>
    </lineage>
</organism>
<sequence>MEIGEKGICRLSVVPVRAQASDKSEQVTQLLFGDHYTIIEVSEDRKWLRVEMYFDKYVGWIDVKQYYPISDAYFNQINGSDYKICTDLTSSILYNKHHISIVIGSILPISTNELFKMEEQLAFNGESKSLSQKREFDYLKQVAKKYLNAPYAWGGRSPFGIDCSGLVQNVFRICGYSLPRDASQQVSKGVAVPTLDECKPGDLAFFSGKNESITHVGIVLGGNQIIHASGRVRIDDLDARGIVDAQSGLVTHKFSLLRRVIKE</sequence>
<evidence type="ECO:0000256" key="4">
    <source>
        <dbReference type="ARBA" id="ARBA00022807"/>
    </source>
</evidence>
<dbReference type="AlphaFoldDB" id="A0A937G0J6"/>
<dbReference type="InterPro" id="IPR041382">
    <property type="entry name" value="SH3_16"/>
</dbReference>
<comment type="similarity">
    <text evidence="1">Belongs to the peptidase C40 family.</text>
</comment>
<dbReference type="PANTHER" id="PTHR47053">
    <property type="entry name" value="MUREIN DD-ENDOPEPTIDASE MEPH-RELATED"/>
    <property type="match status" value="1"/>
</dbReference>
<evidence type="ECO:0000259" key="5">
    <source>
        <dbReference type="PROSITE" id="PS51935"/>
    </source>
</evidence>
<dbReference type="PROSITE" id="PS51935">
    <property type="entry name" value="NLPC_P60"/>
    <property type="match status" value="1"/>
</dbReference>
<comment type="caution">
    <text evidence="6">The sequence shown here is derived from an EMBL/GenBank/DDBJ whole genome shotgun (WGS) entry which is preliminary data.</text>
</comment>
<dbReference type="GO" id="GO:0006508">
    <property type="term" value="P:proteolysis"/>
    <property type="evidence" value="ECO:0007669"/>
    <property type="project" value="UniProtKB-KW"/>
</dbReference>
<keyword evidence="3" id="KW-0378">Hydrolase</keyword>
<dbReference type="Pfam" id="PF00877">
    <property type="entry name" value="NLPC_P60"/>
    <property type="match status" value="1"/>
</dbReference>
<feature type="domain" description="NlpC/P60" evidence="5">
    <location>
        <begin position="133"/>
        <end position="261"/>
    </location>
</feature>
<dbReference type="Proteomes" id="UP000614216">
    <property type="component" value="Unassembled WGS sequence"/>
</dbReference>
<protein>
    <submittedName>
        <fullName evidence="6">C40 family peptidase</fullName>
    </submittedName>
</protein>
<dbReference type="RefSeq" id="WP_202857844.1">
    <property type="nucleotide sequence ID" value="NZ_JAEUGD010000061.1"/>
</dbReference>
<evidence type="ECO:0000313" key="7">
    <source>
        <dbReference type="Proteomes" id="UP000614216"/>
    </source>
</evidence>
<evidence type="ECO:0000313" key="6">
    <source>
        <dbReference type="EMBL" id="MBL6448302.1"/>
    </source>
</evidence>
<proteinExistence type="inferred from homology"/>
<dbReference type="EMBL" id="JAEUGD010000061">
    <property type="protein sequence ID" value="MBL6448302.1"/>
    <property type="molecule type" value="Genomic_DNA"/>
</dbReference>
<evidence type="ECO:0000256" key="2">
    <source>
        <dbReference type="ARBA" id="ARBA00022670"/>
    </source>
</evidence>
<dbReference type="Gene3D" id="2.30.30.40">
    <property type="entry name" value="SH3 Domains"/>
    <property type="match status" value="1"/>
</dbReference>
<keyword evidence="4" id="KW-0788">Thiol protease</keyword>